<protein>
    <submittedName>
        <fullName evidence="2">Uncharacterized protein</fullName>
    </submittedName>
</protein>
<organism evidence="2 3">
    <name type="scientific">Leptospirillum ferriphilum</name>
    <dbReference type="NCBI Taxonomy" id="178606"/>
    <lineage>
        <taxon>Bacteria</taxon>
        <taxon>Pseudomonadati</taxon>
        <taxon>Nitrospirota</taxon>
        <taxon>Nitrospiria</taxon>
        <taxon>Nitrospirales</taxon>
        <taxon>Nitrospiraceae</taxon>
        <taxon>Leptospirillum</taxon>
    </lineage>
</organism>
<evidence type="ECO:0000313" key="2">
    <source>
        <dbReference type="EMBL" id="OOH73590.1"/>
    </source>
</evidence>
<evidence type="ECO:0000313" key="3">
    <source>
        <dbReference type="Proteomes" id="UP000188586"/>
    </source>
</evidence>
<sequence>MGLPAYSPSANPEHRQNEAGQEAVPRERFGVSRFRRFRVRRKTGGMSSGRIDLDVSKVVSNP</sequence>
<comment type="caution">
    <text evidence="2">The sequence shown here is derived from an EMBL/GenBank/DDBJ whole genome shotgun (WGS) entry which is preliminary data.</text>
</comment>
<dbReference type="AlphaFoldDB" id="A0A1V3SXZ9"/>
<name>A0A1V3SXZ9_9BACT</name>
<dbReference type="Proteomes" id="UP000188586">
    <property type="component" value="Unassembled WGS sequence"/>
</dbReference>
<gene>
    <name evidence="2" type="ORF">BOX24_03680</name>
</gene>
<evidence type="ECO:0000256" key="1">
    <source>
        <dbReference type="SAM" id="MobiDB-lite"/>
    </source>
</evidence>
<reference evidence="2 3" key="1">
    <citation type="submission" date="2016-11" db="EMBL/GenBank/DDBJ databases">
        <title>Comparative genomics of co-occurring bacteria in distinct bioleaching systems unravels niche-specific adaptation.</title>
        <authorList>
            <person name="Zhang X."/>
            <person name="Liu X."/>
            <person name="Yin H."/>
        </authorList>
    </citation>
    <scope>NUCLEOTIDE SEQUENCE [LARGE SCALE GENOMIC DNA]</scope>
    <source>
        <strain evidence="2 3">DX</strain>
    </source>
</reference>
<dbReference type="EMBL" id="MPOJ01000008">
    <property type="protein sequence ID" value="OOH73590.1"/>
    <property type="molecule type" value="Genomic_DNA"/>
</dbReference>
<proteinExistence type="predicted"/>
<accession>A0A1V3SXZ9</accession>
<feature type="region of interest" description="Disordered" evidence="1">
    <location>
        <begin position="1"/>
        <end position="27"/>
    </location>
</feature>